<dbReference type="EC" id="2.7.1.15" evidence="9"/>
<keyword evidence="7 9" id="KW-0630">Potassium</keyword>
<dbReference type="RefSeq" id="WP_013253398.1">
    <property type="nucleotide sequence ID" value="NC_014364.1"/>
</dbReference>
<feature type="binding site" evidence="9">
    <location>
        <position position="275"/>
    </location>
    <ligand>
        <name>K(+)</name>
        <dbReference type="ChEBI" id="CHEBI:29103"/>
    </ligand>
</feature>
<dbReference type="AlphaFoldDB" id="E1RC54"/>
<dbReference type="InterPro" id="IPR011877">
    <property type="entry name" value="Ribokinase"/>
</dbReference>
<feature type="binding site" evidence="9">
    <location>
        <position position="316"/>
    </location>
    <ligand>
        <name>K(+)</name>
        <dbReference type="ChEBI" id="CHEBI:29103"/>
    </ligand>
</feature>
<organism evidence="11 12">
    <name type="scientific">Sediminispirochaeta smaragdinae (strain DSM 11293 / JCM 15392 / SEBR 4228)</name>
    <name type="common">Spirochaeta smaragdinae</name>
    <dbReference type="NCBI Taxonomy" id="573413"/>
    <lineage>
        <taxon>Bacteria</taxon>
        <taxon>Pseudomonadati</taxon>
        <taxon>Spirochaetota</taxon>
        <taxon>Spirochaetia</taxon>
        <taxon>Spirochaetales</taxon>
        <taxon>Spirochaetaceae</taxon>
        <taxon>Sediminispirochaeta</taxon>
    </lineage>
</organism>
<feature type="binding site" evidence="9">
    <location>
        <begin position="280"/>
        <end position="281"/>
    </location>
    <ligand>
        <name>ATP</name>
        <dbReference type="ChEBI" id="CHEBI:30616"/>
    </ligand>
</feature>
<dbReference type="OrthoDB" id="9788681at2"/>
<dbReference type="KEGG" id="ssm:Spirs_0799"/>
<evidence type="ECO:0000256" key="6">
    <source>
        <dbReference type="ARBA" id="ARBA00022842"/>
    </source>
</evidence>
<dbReference type="InterPro" id="IPR011611">
    <property type="entry name" value="PfkB_dom"/>
</dbReference>
<evidence type="ECO:0000256" key="1">
    <source>
        <dbReference type="ARBA" id="ARBA00022679"/>
    </source>
</evidence>
<dbReference type="PANTHER" id="PTHR10584">
    <property type="entry name" value="SUGAR KINASE"/>
    <property type="match status" value="1"/>
</dbReference>
<protein>
    <recommendedName>
        <fullName evidence="9">Ribokinase</fullName>
        <shortName evidence="9">RK</shortName>
        <ecNumber evidence="9">2.7.1.15</ecNumber>
    </recommendedName>
</protein>
<feature type="binding site" evidence="9">
    <location>
        <position position="314"/>
    </location>
    <ligand>
        <name>K(+)</name>
        <dbReference type="ChEBI" id="CHEBI:29103"/>
    </ligand>
</feature>
<evidence type="ECO:0000313" key="11">
    <source>
        <dbReference type="EMBL" id="ADK79934.1"/>
    </source>
</evidence>
<comment type="pathway">
    <text evidence="9">Carbohydrate metabolism; D-ribose degradation; D-ribose 5-phosphate from beta-D-ribopyranose: step 2/2.</text>
</comment>
<dbReference type="eggNOG" id="COG0524">
    <property type="taxonomic scope" value="Bacteria"/>
</dbReference>
<dbReference type="GO" id="GO:0046872">
    <property type="term" value="F:metal ion binding"/>
    <property type="evidence" value="ECO:0007669"/>
    <property type="project" value="UniProtKB-KW"/>
</dbReference>
<dbReference type="Pfam" id="PF00294">
    <property type="entry name" value="PfkB"/>
    <property type="match status" value="1"/>
</dbReference>
<feature type="binding site" evidence="9">
    <location>
        <position position="281"/>
    </location>
    <ligand>
        <name>substrate</name>
    </ligand>
</feature>
<dbReference type="Gene3D" id="3.40.1190.20">
    <property type="match status" value="1"/>
</dbReference>
<dbReference type="UniPathway" id="UPA00916">
    <property type="reaction ID" value="UER00889"/>
</dbReference>
<dbReference type="InterPro" id="IPR002139">
    <property type="entry name" value="Ribo/fructo_kinase"/>
</dbReference>
<keyword evidence="6 9" id="KW-0460">Magnesium</keyword>
<feature type="binding site" evidence="9">
    <location>
        <position position="277"/>
    </location>
    <ligand>
        <name>K(+)</name>
        <dbReference type="ChEBI" id="CHEBI:29103"/>
    </ligand>
</feature>
<dbReference type="STRING" id="573413.Spirs_0799"/>
<dbReference type="GO" id="GO:0005524">
    <property type="term" value="F:ATP binding"/>
    <property type="evidence" value="ECO:0007669"/>
    <property type="project" value="UniProtKB-UniRule"/>
</dbReference>
<comment type="function">
    <text evidence="9">Catalyzes the phosphorylation of ribose at O-5 in a reaction requiring ATP and magnesium. The resulting D-ribose-5-phosphate can then be used either for sythesis of nucleotides, histidine, and tryptophan, or as a component of the pentose phosphate pathway.</text>
</comment>
<keyword evidence="9" id="KW-0963">Cytoplasm</keyword>
<evidence type="ECO:0000256" key="9">
    <source>
        <dbReference type="HAMAP-Rule" id="MF_01987"/>
    </source>
</evidence>
<keyword evidence="1 9" id="KW-0808">Transferase</keyword>
<dbReference type="PRINTS" id="PR00990">
    <property type="entry name" value="RIBOKINASE"/>
</dbReference>
<dbReference type="HAMAP" id="MF_01987">
    <property type="entry name" value="Ribokinase"/>
    <property type="match status" value="1"/>
</dbReference>
<comment type="subcellular location">
    <subcellularLocation>
        <location evidence="9">Cytoplasm</location>
    </subcellularLocation>
</comment>
<feature type="binding site" evidence="9">
    <location>
        <position position="311"/>
    </location>
    <ligand>
        <name>K(+)</name>
        <dbReference type="ChEBI" id="CHEBI:29103"/>
    </ligand>
</feature>
<dbReference type="GO" id="GO:0005737">
    <property type="term" value="C:cytoplasm"/>
    <property type="evidence" value="ECO:0007669"/>
    <property type="project" value="UniProtKB-SubCell"/>
</dbReference>
<feature type="binding site" evidence="9">
    <location>
        <begin position="29"/>
        <end position="31"/>
    </location>
    <ligand>
        <name>substrate</name>
    </ligand>
</feature>
<feature type="domain" description="Carbohydrate kinase PfkB" evidence="10">
    <location>
        <begin position="21"/>
        <end position="322"/>
    </location>
</feature>
<feature type="active site" description="Proton acceptor" evidence="9">
    <location>
        <position position="281"/>
    </location>
</feature>
<accession>E1RC54</accession>
<evidence type="ECO:0000256" key="4">
    <source>
        <dbReference type="ARBA" id="ARBA00022777"/>
    </source>
</evidence>
<dbReference type="SUPFAM" id="SSF53613">
    <property type="entry name" value="Ribokinase-like"/>
    <property type="match status" value="1"/>
</dbReference>
<evidence type="ECO:0000256" key="3">
    <source>
        <dbReference type="ARBA" id="ARBA00022741"/>
    </source>
</evidence>
<comment type="activity regulation">
    <text evidence="9">Activated by a monovalent cation that binds near, but not in, the active site. The most likely occupant of the site in vivo is potassium. Ion binding induces a conformational change that may alter substrate affinity.</text>
</comment>
<keyword evidence="4 9" id="KW-0418">Kinase</keyword>
<keyword evidence="12" id="KW-1185">Reference proteome</keyword>
<feature type="binding site" evidence="9">
    <location>
        <position position="206"/>
    </location>
    <ligand>
        <name>ATP</name>
        <dbReference type="ChEBI" id="CHEBI:30616"/>
    </ligand>
</feature>
<keyword evidence="2 9" id="KW-0479">Metal-binding</keyword>
<dbReference type="HOGENOM" id="CLU_027634_2_3_12"/>
<evidence type="ECO:0000256" key="8">
    <source>
        <dbReference type="ARBA" id="ARBA00023277"/>
    </source>
</evidence>
<comment type="subunit">
    <text evidence="9">Homodimer.</text>
</comment>
<keyword evidence="8 9" id="KW-0119">Carbohydrate metabolism</keyword>
<feature type="binding site" evidence="9">
    <location>
        <position position="162"/>
    </location>
    <ligand>
        <name>substrate</name>
    </ligand>
</feature>
<feature type="binding site" evidence="9">
    <location>
        <begin position="248"/>
        <end position="253"/>
    </location>
    <ligand>
        <name>ATP</name>
        <dbReference type="ChEBI" id="CHEBI:30616"/>
    </ligand>
</feature>
<dbReference type="EMBL" id="CP002116">
    <property type="protein sequence ID" value="ADK79934.1"/>
    <property type="molecule type" value="Genomic_DNA"/>
</dbReference>
<reference evidence="11 12" key="1">
    <citation type="journal article" date="2010" name="Stand. Genomic Sci.">
        <title>Complete genome sequence of Spirochaeta smaragdinae type strain (SEBR 4228).</title>
        <authorList>
            <person name="Mavromatis K."/>
            <person name="Yasawong M."/>
            <person name="Chertkov O."/>
            <person name="Lapidus A."/>
            <person name="Lucas S."/>
            <person name="Nolan M."/>
            <person name="Del Rio T.G."/>
            <person name="Tice H."/>
            <person name="Cheng J.F."/>
            <person name="Pitluck S."/>
            <person name="Liolios K."/>
            <person name="Ivanova N."/>
            <person name="Tapia R."/>
            <person name="Han C."/>
            <person name="Bruce D."/>
            <person name="Goodwin L."/>
            <person name="Pati A."/>
            <person name="Chen A."/>
            <person name="Palaniappan K."/>
            <person name="Land M."/>
            <person name="Hauser L."/>
            <person name="Chang Y.J."/>
            <person name="Jeffries C.D."/>
            <person name="Detter J.C."/>
            <person name="Rohde M."/>
            <person name="Brambilla E."/>
            <person name="Spring S."/>
            <person name="Goker M."/>
            <person name="Sikorski J."/>
            <person name="Woyke T."/>
            <person name="Bristow J."/>
            <person name="Eisen J.A."/>
            <person name="Markowitz V."/>
            <person name="Hugenholtz P."/>
            <person name="Klenk H.P."/>
            <person name="Kyrpides N.C."/>
        </authorList>
    </citation>
    <scope>NUCLEOTIDE SEQUENCE [LARGE SCALE GENOMIC DNA]</scope>
    <source>
        <strain evidence="12">DSM 11293 / JCM 15392 / SEBR 4228</strain>
    </source>
</reference>
<evidence type="ECO:0000256" key="7">
    <source>
        <dbReference type="ARBA" id="ARBA00022958"/>
    </source>
</evidence>
<dbReference type="CDD" id="cd01174">
    <property type="entry name" value="ribokinase"/>
    <property type="match status" value="1"/>
</dbReference>
<feature type="binding site" evidence="9">
    <location>
        <begin position="57"/>
        <end position="61"/>
    </location>
    <ligand>
        <name>substrate</name>
    </ligand>
</feature>
<dbReference type="GO" id="GO:0004747">
    <property type="term" value="F:ribokinase activity"/>
    <property type="evidence" value="ECO:0007669"/>
    <property type="project" value="UniProtKB-UniRule"/>
</dbReference>
<comment type="caution">
    <text evidence="9">Lacks conserved residue(s) required for the propagation of feature annotation.</text>
</comment>
<evidence type="ECO:0000259" key="10">
    <source>
        <dbReference type="Pfam" id="PF00294"/>
    </source>
</evidence>
<dbReference type="InterPro" id="IPR029056">
    <property type="entry name" value="Ribokinase-like"/>
</dbReference>
<dbReference type="GO" id="GO:0019303">
    <property type="term" value="P:D-ribose catabolic process"/>
    <property type="evidence" value="ECO:0007669"/>
    <property type="project" value="UniProtKB-UniRule"/>
</dbReference>
<comment type="catalytic activity">
    <reaction evidence="9">
        <text>D-ribose + ATP = D-ribose 5-phosphate + ADP + H(+)</text>
        <dbReference type="Rhea" id="RHEA:13697"/>
        <dbReference type="ChEBI" id="CHEBI:15378"/>
        <dbReference type="ChEBI" id="CHEBI:30616"/>
        <dbReference type="ChEBI" id="CHEBI:47013"/>
        <dbReference type="ChEBI" id="CHEBI:78346"/>
        <dbReference type="ChEBI" id="CHEBI:456216"/>
        <dbReference type="EC" id="2.7.1.15"/>
    </reaction>
</comment>
<keyword evidence="3 9" id="KW-0547">Nucleotide-binding</keyword>
<comment type="similarity">
    <text evidence="9">Belongs to the carbohydrate kinase PfkB family. Ribokinase subfamily.</text>
</comment>
<dbReference type="Proteomes" id="UP000002318">
    <property type="component" value="Chromosome"/>
</dbReference>
<dbReference type="PANTHER" id="PTHR10584:SF166">
    <property type="entry name" value="RIBOKINASE"/>
    <property type="match status" value="1"/>
</dbReference>
<evidence type="ECO:0000313" key="12">
    <source>
        <dbReference type="Proteomes" id="UP000002318"/>
    </source>
</evidence>
<gene>
    <name evidence="9" type="primary">rbsK</name>
    <name evidence="11" type="ordered locus">Spirs_0799</name>
</gene>
<comment type="cofactor">
    <cofactor evidence="9">
        <name>Mg(2+)</name>
        <dbReference type="ChEBI" id="CHEBI:18420"/>
    </cofactor>
    <text evidence="9">Requires a divalent cation, most likely magnesium in vivo, as an electrophilic catalyst to aid phosphoryl group transfer. It is the chelate of the metal and the nucleotide that is the actual substrate.</text>
</comment>
<keyword evidence="5 9" id="KW-0067">ATP-binding</keyword>
<evidence type="ECO:0000256" key="5">
    <source>
        <dbReference type="ARBA" id="ARBA00022840"/>
    </source>
</evidence>
<feature type="binding site" evidence="9">
    <location>
        <position position="320"/>
    </location>
    <ligand>
        <name>K(+)</name>
        <dbReference type="ChEBI" id="CHEBI:29103"/>
    </ligand>
</feature>
<name>E1RC54_SEDSS</name>
<sequence length="349" mass="37329">MTLKRTLIQSGRKEANLRRPRILVVGSFVMDLIVTTEFFPCSGETVLGKSFRTAAGGKGANQAVQASRLGAEVKMSGKVGNDEFGKTLIASCKSSGIDVESVAVDDLVSSAVGDVILEESRGGGAKNRIIVVPGANMTIRVEEIAFIERILERYDMVMLQLEIPMAINEQIARYAAEKGVPVMLNSAPSAPLSDELLGCLAYICPNEHEAEAITGVAIRKNDGEANKDDIYSMAEVLLKKGVENVLVTLGSGGAALVNRDEFFLQPCIDVVEVKDPTAAGDSFVGSFVTGVCAGMDHEQALVFASYAATLAVSKTGAQPSLPYLTEVIDLLVREGEQRVDFQLLEILKR</sequence>
<evidence type="ECO:0000256" key="2">
    <source>
        <dbReference type="ARBA" id="ARBA00022723"/>
    </source>
</evidence>
<proteinExistence type="inferred from homology"/>